<proteinExistence type="predicted"/>
<evidence type="ECO:0000313" key="1">
    <source>
        <dbReference type="EMBL" id="APM39874.1"/>
    </source>
</evidence>
<organism evidence="1 2">
    <name type="scientific">Clostridium kluyveri</name>
    <dbReference type="NCBI Taxonomy" id="1534"/>
    <lineage>
        <taxon>Bacteria</taxon>
        <taxon>Bacillati</taxon>
        <taxon>Bacillota</taxon>
        <taxon>Clostridia</taxon>
        <taxon>Eubacteriales</taxon>
        <taxon>Clostridiaceae</taxon>
        <taxon>Clostridium</taxon>
    </lineage>
</organism>
<gene>
    <name evidence="1" type="ORF">BS101_14610</name>
</gene>
<sequence>MAIIEKYKVIQAFEPKTTNAAITSDYVTLKNSITATVVVNLAQTTGHETQISLYQAQDVEGTGAKPLVNNVPILANEDVSISDKLVRQQDGVSFAVSNTAKNKQVIFHIDPAKLDVNNGFCCLNVRLGASSQATNFAGGEFILENKYPQEYPPSAVVD</sequence>
<dbReference type="OrthoDB" id="1923484at2"/>
<dbReference type="AlphaFoldDB" id="A0A1L5FA39"/>
<evidence type="ECO:0000313" key="2">
    <source>
        <dbReference type="Proteomes" id="UP000184604"/>
    </source>
</evidence>
<name>A0A1L5FA39_CLOKL</name>
<dbReference type="RefSeq" id="WP_073539489.1">
    <property type="nucleotide sequence ID" value="NZ_CP018335.1"/>
</dbReference>
<accession>A0A1L5FA39</accession>
<dbReference type="EMBL" id="CP018335">
    <property type="protein sequence ID" value="APM39874.1"/>
    <property type="molecule type" value="Genomic_DNA"/>
</dbReference>
<protein>
    <submittedName>
        <fullName evidence="1">Uncharacterized protein</fullName>
    </submittedName>
</protein>
<reference evidence="1 2" key="1">
    <citation type="submission" date="2016-12" db="EMBL/GenBank/DDBJ databases">
        <title>Complete genome sequence of Clostridium kluyveri JZZ isolated from the pit mud of a Chinese flavor liquor-making factory.</title>
        <authorList>
            <person name="Wang Y."/>
        </authorList>
    </citation>
    <scope>NUCLEOTIDE SEQUENCE [LARGE SCALE GENOMIC DNA]</scope>
    <source>
        <strain evidence="1 2">JZZ</strain>
    </source>
</reference>
<dbReference type="Proteomes" id="UP000184604">
    <property type="component" value="Chromosome"/>
</dbReference>